<evidence type="ECO:0000256" key="1">
    <source>
        <dbReference type="SAM" id="MobiDB-lite"/>
    </source>
</evidence>
<sequence length="296" mass="32025">MRRPLLLLALVCLPCCKTATGPGRAEAPAATDSPLDPTVTSSGAFSSAGAGSPRTGRDGRTDDRQRLADLRAPASAGSPPGSSKEHPLPTCDTHGSYGAVADAECEDGSRPFDGDLASAKGARRGSVGTDKDGHVIDLYEVPCPEGPKEIFVDMYACERAQPTRSKIERDIYVRGFLAGEHARLSERCFAEDARGPGRMSLMLQACVPTMPTALREQGKLSEAHAWLARWCAGTADERERWSYFRNVLDMLDVLREEQGRSAGDRAAERKQLAREYAKVCEVDLKAFEAWVKDNPG</sequence>
<organism evidence="3 4">
    <name type="scientific">Nannocystis radixulma</name>
    <dbReference type="NCBI Taxonomy" id="2995305"/>
    <lineage>
        <taxon>Bacteria</taxon>
        <taxon>Pseudomonadati</taxon>
        <taxon>Myxococcota</taxon>
        <taxon>Polyangia</taxon>
        <taxon>Nannocystales</taxon>
        <taxon>Nannocystaceae</taxon>
        <taxon>Nannocystis</taxon>
    </lineage>
</organism>
<protein>
    <recommendedName>
        <fullName evidence="5">Lipoprotein</fullName>
    </recommendedName>
</protein>
<comment type="caution">
    <text evidence="3">The sequence shown here is derived from an EMBL/GenBank/DDBJ whole genome shotgun (WGS) entry which is preliminary data.</text>
</comment>
<reference evidence="3 4" key="1">
    <citation type="submission" date="2022-11" db="EMBL/GenBank/DDBJ databases">
        <title>Minimal conservation of predation-associated metabolite biosynthetic gene clusters underscores biosynthetic potential of Myxococcota including descriptions for ten novel species: Archangium lansinium sp. nov., Myxococcus landrumus sp. nov., Nannocystis bai.</title>
        <authorList>
            <person name="Ahearne A."/>
            <person name="Stevens C."/>
            <person name="Dowd S."/>
        </authorList>
    </citation>
    <scope>NUCLEOTIDE SEQUENCE [LARGE SCALE GENOMIC DNA]</scope>
    <source>
        <strain evidence="3 4">NCELM</strain>
    </source>
</reference>
<accession>A0ABT5B310</accession>
<evidence type="ECO:0000313" key="3">
    <source>
        <dbReference type="EMBL" id="MDC0667919.1"/>
    </source>
</evidence>
<dbReference type="RefSeq" id="WP_271996471.1">
    <property type="nucleotide sequence ID" value="NZ_JAQNDN010000003.1"/>
</dbReference>
<dbReference type="EMBL" id="JAQNDN010000003">
    <property type="protein sequence ID" value="MDC0667919.1"/>
    <property type="molecule type" value="Genomic_DNA"/>
</dbReference>
<dbReference type="Proteomes" id="UP001217838">
    <property type="component" value="Unassembled WGS sequence"/>
</dbReference>
<evidence type="ECO:0008006" key="5">
    <source>
        <dbReference type="Google" id="ProtNLM"/>
    </source>
</evidence>
<feature type="compositionally biased region" description="Low complexity" evidence="1">
    <location>
        <begin position="72"/>
        <end position="82"/>
    </location>
</feature>
<feature type="signal peptide" evidence="2">
    <location>
        <begin position="1"/>
        <end position="19"/>
    </location>
</feature>
<name>A0ABT5B310_9BACT</name>
<gene>
    <name evidence="3" type="ORF">POL58_09225</name>
</gene>
<proteinExistence type="predicted"/>
<feature type="compositionally biased region" description="Basic and acidic residues" evidence="1">
    <location>
        <begin position="55"/>
        <end position="69"/>
    </location>
</feature>
<feature type="chain" id="PRO_5045368333" description="Lipoprotein" evidence="2">
    <location>
        <begin position="20"/>
        <end position="296"/>
    </location>
</feature>
<keyword evidence="2" id="KW-0732">Signal</keyword>
<feature type="region of interest" description="Disordered" evidence="1">
    <location>
        <begin position="22"/>
        <end position="93"/>
    </location>
</feature>
<evidence type="ECO:0000256" key="2">
    <source>
        <dbReference type="SAM" id="SignalP"/>
    </source>
</evidence>
<evidence type="ECO:0000313" key="4">
    <source>
        <dbReference type="Proteomes" id="UP001217838"/>
    </source>
</evidence>
<keyword evidence="4" id="KW-1185">Reference proteome</keyword>
<feature type="compositionally biased region" description="Low complexity" evidence="1">
    <location>
        <begin position="41"/>
        <end position="54"/>
    </location>
</feature>